<sequence length="291" mass="28206">MEEDQKNELLSAAKLRTGVSPEKDWSSSLGLIFVLQVLLSSFSCSLVSFAASGGARDQIREALLSCVLDRCRVVGRSVEPRNRSLSSHTPTTQGGQQQQLLPCSSASRMSQDAVGLGASGAAGGASGDGNAGGVGGGGRRSGGDNASAGGGDAISAGGGGTTGAGGGNCCWGGGSTGTGSGDRGVSGTGIGCEGGGGGQVAASGEGKVGFCAGVGGGRAAVAAAAAAGCWTAGSVSGRTGWHASAAAHADEAELELDLAAARWRTARKARTTPTTARAAKRARKILVALPT</sequence>
<protein>
    <submittedName>
        <fullName evidence="2">Uncharacterized protein</fullName>
    </submittedName>
</protein>
<dbReference type="Proteomes" id="UP000604825">
    <property type="component" value="Unassembled WGS sequence"/>
</dbReference>
<name>A0A811NB38_9POAL</name>
<gene>
    <name evidence="2" type="ORF">NCGR_LOCUS14990</name>
</gene>
<evidence type="ECO:0000313" key="2">
    <source>
        <dbReference type="EMBL" id="CAD6221777.1"/>
    </source>
</evidence>
<proteinExistence type="predicted"/>
<evidence type="ECO:0000256" key="1">
    <source>
        <dbReference type="SAM" id="MobiDB-lite"/>
    </source>
</evidence>
<dbReference type="AlphaFoldDB" id="A0A811NB38"/>
<feature type="region of interest" description="Disordered" evidence="1">
    <location>
        <begin position="80"/>
        <end position="104"/>
    </location>
</feature>
<evidence type="ECO:0000313" key="3">
    <source>
        <dbReference type="Proteomes" id="UP000604825"/>
    </source>
</evidence>
<accession>A0A811NB38</accession>
<organism evidence="2 3">
    <name type="scientific">Miscanthus lutarioriparius</name>
    <dbReference type="NCBI Taxonomy" id="422564"/>
    <lineage>
        <taxon>Eukaryota</taxon>
        <taxon>Viridiplantae</taxon>
        <taxon>Streptophyta</taxon>
        <taxon>Embryophyta</taxon>
        <taxon>Tracheophyta</taxon>
        <taxon>Spermatophyta</taxon>
        <taxon>Magnoliopsida</taxon>
        <taxon>Liliopsida</taxon>
        <taxon>Poales</taxon>
        <taxon>Poaceae</taxon>
        <taxon>PACMAD clade</taxon>
        <taxon>Panicoideae</taxon>
        <taxon>Andropogonodae</taxon>
        <taxon>Andropogoneae</taxon>
        <taxon>Saccharinae</taxon>
        <taxon>Miscanthus</taxon>
    </lineage>
</organism>
<keyword evidence="3" id="KW-1185">Reference proteome</keyword>
<feature type="region of interest" description="Disordered" evidence="1">
    <location>
        <begin position="117"/>
        <end position="149"/>
    </location>
</feature>
<feature type="compositionally biased region" description="Gly residues" evidence="1">
    <location>
        <begin position="117"/>
        <end position="140"/>
    </location>
</feature>
<comment type="caution">
    <text evidence="2">The sequence shown here is derived from an EMBL/GenBank/DDBJ whole genome shotgun (WGS) entry which is preliminary data.</text>
</comment>
<feature type="compositionally biased region" description="Low complexity" evidence="1">
    <location>
        <begin position="89"/>
        <end position="102"/>
    </location>
</feature>
<dbReference type="PRINTS" id="PR01228">
    <property type="entry name" value="EGGSHELL"/>
</dbReference>
<dbReference type="EMBL" id="CAJGYO010000003">
    <property type="protein sequence ID" value="CAD6221777.1"/>
    <property type="molecule type" value="Genomic_DNA"/>
</dbReference>
<reference evidence="2" key="1">
    <citation type="submission" date="2020-10" db="EMBL/GenBank/DDBJ databases">
        <authorList>
            <person name="Han B."/>
            <person name="Lu T."/>
            <person name="Zhao Q."/>
            <person name="Huang X."/>
            <person name="Zhao Y."/>
        </authorList>
    </citation>
    <scope>NUCLEOTIDE SEQUENCE</scope>
</reference>